<comment type="caution">
    <text evidence="1">The sequence shown here is derived from an EMBL/GenBank/DDBJ whole genome shotgun (WGS) entry which is preliminary data.</text>
</comment>
<proteinExistence type="predicted"/>
<dbReference type="Proteomes" id="UP001606134">
    <property type="component" value="Unassembled WGS sequence"/>
</dbReference>
<organism evidence="1 2">
    <name type="scientific">Pelomonas candidula</name>
    <dbReference type="NCBI Taxonomy" id="3299025"/>
    <lineage>
        <taxon>Bacteria</taxon>
        <taxon>Pseudomonadati</taxon>
        <taxon>Pseudomonadota</taxon>
        <taxon>Betaproteobacteria</taxon>
        <taxon>Burkholderiales</taxon>
        <taxon>Sphaerotilaceae</taxon>
        <taxon>Roseateles</taxon>
    </lineage>
</organism>
<accession>A0ABW7HA32</accession>
<gene>
    <name evidence="1" type="ORF">ACG04R_08810</name>
</gene>
<protein>
    <submittedName>
        <fullName evidence="1">Uncharacterized protein</fullName>
    </submittedName>
</protein>
<reference evidence="1 2" key="1">
    <citation type="submission" date="2024-08" db="EMBL/GenBank/DDBJ databases">
        <authorList>
            <person name="Lu H."/>
        </authorList>
    </citation>
    <scope>NUCLEOTIDE SEQUENCE [LARGE SCALE GENOMIC DNA]</scope>
    <source>
        <strain evidence="1 2">BYS78W</strain>
    </source>
</reference>
<name>A0ABW7HA32_9BURK</name>
<sequence length="80" mass="8716">MARGDVLAPPAMREWAAKPQAKPKYVACTMRKDFPGTNSHILASNRRAVVQTLKNATPVGVLLGSCKLATELDRLILIDE</sequence>
<evidence type="ECO:0000313" key="2">
    <source>
        <dbReference type="Proteomes" id="UP001606134"/>
    </source>
</evidence>
<evidence type="ECO:0000313" key="1">
    <source>
        <dbReference type="EMBL" id="MFG6486769.1"/>
    </source>
</evidence>
<dbReference type="EMBL" id="JBIGIC010000003">
    <property type="protein sequence ID" value="MFG6486769.1"/>
    <property type="molecule type" value="Genomic_DNA"/>
</dbReference>
<dbReference type="RefSeq" id="WP_394408278.1">
    <property type="nucleotide sequence ID" value="NZ_JBIGIC010000003.1"/>
</dbReference>
<keyword evidence="2" id="KW-1185">Reference proteome</keyword>